<dbReference type="Pfam" id="PF00854">
    <property type="entry name" value="PTR2"/>
    <property type="match status" value="1"/>
</dbReference>
<evidence type="ECO:0000256" key="7">
    <source>
        <dbReference type="ARBA" id="ARBA00023136"/>
    </source>
</evidence>
<keyword evidence="5 8" id="KW-0812">Transmembrane</keyword>
<proteinExistence type="inferred from homology"/>
<dbReference type="GO" id="GO:0009705">
    <property type="term" value="C:plant-type vacuole membrane"/>
    <property type="evidence" value="ECO:0007669"/>
    <property type="project" value="UniProtKB-ARBA"/>
</dbReference>
<comment type="caution">
    <text evidence="9">The sequence shown here is derived from an EMBL/GenBank/DDBJ whole genome shotgun (WGS) entry which is preliminary data.</text>
</comment>
<evidence type="ECO:0000256" key="5">
    <source>
        <dbReference type="ARBA" id="ARBA00022692"/>
    </source>
</evidence>
<dbReference type="FunFam" id="1.20.1250.20:FF:000147">
    <property type="entry name" value="Protein NRT1/ PTR family 5.10"/>
    <property type="match status" value="1"/>
</dbReference>
<dbReference type="InterPro" id="IPR018456">
    <property type="entry name" value="PTR2_symporter_CS"/>
</dbReference>
<dbReference type="SUPFAM" id="SSF103473">
    <property type="entry name" value="MFS general substrate transporter"/>
    <property type="match status" value="1"/>
</dbReference>
<evidence type="ECO:0000313" key="9">
    <source>
        <dbReference type="EMBL" id="KAK9743272.1"/>
    </source>
</evidence>
<name>A0AAW1MBB6_SAPOF</name>
<dbReference type="Gene3D" id="1.20.1250.20">
    <property type="entry name" value="MFS general substrate transporter like domains"/>
    <property type="match status" value="1"/>
</dbReference>
<comment type="similarity">
    <text evidence="2">Belongs to the major facilitator superfamily. Proton-dependent oligopeptide transporter (POT/PTR) (TC 2.A.17) family.</text>
</comment>
<gene>
    <name evidence="9" type="ORF">RND81_03G228000</name>
</gene>
<evidence type="ECO:0000313" key="10">
    <source>
        <dbReference type="Proteomes" id="UP001443914"/>
    </source>
</evidence>
<dbReference type="Proteomes" id="UP001443914">
    <property type="component" value="Unassembled WGS sequence"/>
</dbReference>
<dbReference type="InterPro" id="IPR000109">
    <property type="entry name" value="POT_fam"/>
</dbReference>
<feature type="transmembrane region" description="Helical" evidence="8">
    <location>
        <begin position="92"/>
        <end position="114"/>
    </location>
</feature>
<feature type="transmembrane region" description="Helical" evidence="8">
    <location>
        <begin position="424"/>
        <end position="445"/>
    </location>
</feature>
<evidence type="ECO:0000256" key="8">
    <source>
        <dbReference type="SAM" id="Phobius"/>
    </source>
</evidence>
<evidence type="ECO:0000256" key="4">
    <source>
        <dbReference type="ARBA" id="ARBA00022553"/>
    </source>
</evidence>
<keyword evidence="4" id="KW-0597">Phosphoprotein</keyword>
<feature type="transmembrane region" description="Helical" evidence="8">
    <location>
        <begin position="235"/>
        <end position="256"/>
    </location>
</feature>
<dbReference type="GO" id="GO:0006857">
    <property type="term" value="P:oligopeptide transport"/>
    <property type="evidence" value="ECO:0007669"/>
    <property type="project" value="InterPro"/>
</dbReference>
<keyword evidence="7 8" id="KW-0472">Membrane</keyword>
<organism evidence="9 10">
    <name type="scientific">Saponaria officinalis</name>
    <name type="common">Common soapwort</name>
    <name type="synonym">Lychnis saponaria</name>
    <dbReference type="NCBI Taxonomy" id="3572"/>
    <lineage>
        <taxon>Eukaryota</taxon>
        <taxon>Viridiplantae</taxon>
        <taxon>Streptophyta</taxon>
        <taxon>Embryophyta</taxon>
        <taxon>Tracheophyta</taxon>
        <taxon>Spermatophyta</taxon>
        <taxon>Magnoliopsida</taxon>
        <taxon>eudicotyledons</taxon>
        <taxon>Gunneridae</taxon>
        <taxon>Pentapetalae</taxon>
        <taxon>Caryophyllales</taxon>
        <taxon>Caryophyllaceae</taxon>
        <taxon>Caryophylleae</taxon>
        <taxon>Saponaria</taxon>
    </lineage>
</organism>
<keyword evidence="3" id="KW-0813">Transport</keyword>
<feature type="transmembrane region" description="Helical" evidence="8">
    <location>
        <begin position="508"/>
        <end position="529"/>
    </location>
</feature>
<comment type="subcellular location">
    <subcellularLocation>
        <location evidence="1">Membrane</location>
        <topology evidence="1">Multi-pass membrane protein</topology>
    </subcellularLocation>
</comment>
<evidence type="ECO:0000256" key="2">
    <source>
        <dbReference type="ARBA" id="ARBA00005982"/>
    </source>
</evidence>
<dbReference type="PROSITE" id="PS01022">
    <property type="entry name" value="PTR2_1"/>
    <property type="match status" value="1"/>
</dbReference>
<feature type="transmembrane region" description="Helical" evidence="8">
    <location>
        <begin position="120"/>
        <end position="141"/>
    </location>
</feature>
<evidence type="ECO:0000256" key="6">
    <source>
        <dbReference type="ARBA" id="ARBA00022989"/>
    </source>
</evidence>
<dbReference type="InterPro" id="IPR036259">
    <property type="entry name" value="MFS_trans_sf"/>
</dbReference>
<feature type="transmembrane region" description="Helical" evidence="8">
    <location>
        <begin position="346"/>
        <end position="367"/>
    </location>
</feature>
<feature type="transmembrane region" description="Helical" evidence="8">
    <location>
        <begin position="210"/>
        <end position="229"/>
    </location>
</feature>
<dbReference type="GO" id="GO:0080054">
    <property type="term" value="F:low-affinity nitrate transmembrane transporter activity"/>
    <property type="evidence" value="ECO:0007669"/>
    <property type="project" value="UniProtKB-ARBA"/>
</dbReference>
<evidence type="ECO:0000256" key="1">
    <source>
        <dbReference type="ARBA" id="ARBA00004141"/>
    </source>
</evidence>
<feature type="transmembrane region" description="Helical" evidence="8">
    <location>
        <begin position="387"/>
        <end position="412"/>
    </location>
</feature>
<sequence length="585" mass="63883">MVNTIVIDSNSSDLLSTPLVLPQEDEDDILSDAVDYKHRPAVRSKTGRWRSAAFIIGVEMAERIAFYGIQANLINFLTEQLRQSTATAAANVNAWAGVATLLPVLGAVIADSFLGKYSTVIAASILYILGLGLLTLSAVLPSEDCRMHEMRLKSAFGCSSHLQTVIFFSALYLVALGQGGHKPCVQAFGADQFDGNDPLESRAKSSFFNWWYFGLSLGALLGIGVLSYVQDNLSWGLGFGIPCIILVIALLIFVLGTSTYRFIKKSEGQSPFSRIGRVFVRAARNRHSKPLTFGNNEEADDLIKPHHGSEHFRFLDKALLTHDVSKADGAVSNAGEVEEAKALLRLVPIWATSLIFGIVFAQVSTFFTKQGVTLDRSIGSNFKIPAAALQSFVGIFIIIILPIYDFLLVPVARNITGNHAGISVLQRIGTGLFISIVCMVVAAVVEKRRIEIALQHGLIDLPKSTVPMSIWWLLPQYALFGAADAFTIVGLQEFFYGQVPVELRSVGISLYLSVLGVGSFLSSFLVSFIDKSTGGGSQSSWLSDNLNRGHLDYFYWVLAGLSSVGLLLFVWFSRSYIYANNKVHM</sequence>
<feature type="transmembrane region" description="Helical" evidence="8">
    <location>
        <begin position="477"/>
        <end position="496"/>
    </location>
</feature>
<reference evidence="9" key="1">
    <citation type="submission" date="2024-03" db="EMBL/GenBank/DDBJ databases">
        <title>WGS assembly of Saponaria officinalis var. Norfolk2.</title>
        <authorList>
            <person name="Jenkins J."/>
            <person name="Shu S."/>
            <person name="Grimwood J."/>
            <person name="Barry K."/>
            <person name="Goodstein D."/>
            <person name="Schmutz J."/>
            <person name="Leebens-Mack J."/>
            <person name="Osbourn A."/>
        </authorList>
    </citation>
    <scope>NUCLEOTIDE SEQUENCE [LARGE SCALE GENOMIC DNA]</scope>
    <source>
        <strain evidence="9">JIC</strain>
    </source>
</reference>
<dbReference type="AlphaFoldDB" id="A0AAW1MBB6"/>
<evidence type="ECO:0000256" key="3">
    <source>
        <dbReference type="ARBA" id="ARBA00022448"/>
    </source>
</evidence>
<keyword evidence="6 8" id="KW-1133">Transmembrane helix</keyword>
<dbReference type="PANTHER" id="PTHR11654">
    <property type="entry name" value="OLIGOPEPTIDE TRANSPORTER-RELATED"/>
    <property type="match status" value="1"/>
</dbReference>
<evidence type="ECO:0008006" key="11">
    <source>
        <dbReference type="Google" id="ProtNLM"/>
    </source>
</evidence>
<feature type="transmembrane region" description="Helical" evidence="8">
    <location>
        <begin position="553"/>
        <end position="572"/>
    </location>
</feature>
<dbReference type="EMBL" id="JBDFQZ010000003">
    <property type="protein sequence ID" value="KAK9743272.1"/>
    <property type="molecule type" value="Genomic_DNA"/>
</dbReference>
<accession>A0AAW1MBB6</accession>
<protein>
    <recommendedName>
        <fullName evidence="11">Protein NRT1/ PTR FAMILY 5.10-like</fullName>
    </recommendedName>
</protein>
<keyword evidence="10" id="KW-1185">Reference proteome</keyword>